<keyword evidence="2" id="KW-0255">Endonuclease</keyword>
<feature type="domain" description="DUF559" evidence="1">
    <location>
        <begin position="1"/>
        <end position="100"/>
    </location>
</feature>
<dbReference type="CDD" id="cd01038">
    <property type="entry name" value="Endonuclease_DUF559"/>
    <property type="match status" value="1"/>
</dbReference>
<dbReference type="InterPro" id="IPR011335">
    <property type="entry name" value="Restrct_endonuc-II-like"/>
</dbReference>
<sequence length="118" mass="13338">MRREPTLAEKLFWKALRKIEIPGSHFRRQSSLGPYVVDFICHHHRVIIEVDGGIHDLPHVASRDADRQSWLESRGYTVIRIPNELAIYDPHTAVQRVISILDAGSPTPNPSPQGGGER</sequence>
<organism evidence="2 3">
    <name type="scientific">Caulobacter rhizosphaerae</name>
    <dbReference type="NCBI Taxonomy" id="2010972"/>
    <lineage>
        <taxon>Bacteria</taxon>
        <taxon>Pseudomonadati</taxon>
        <taxon>Pseudomonadota</taxon>
        <taxon>Alphaproteobacteria</taxon>
        <taxon>Caulobacterales</taxon>
        <taxon>Caulobacteraceae</taxon>
        <taxon>Caulobacter</taxon>
    </lineage>
</organism>
<evidence type="ECO:0000313" key="3">
    <source>
        <dbReference type="Proteomes" id="UP001262754"/>
    </source>
</evidence>
<dbReference type="InterPro" id="IPR007569">
    <property type="entry name" value="DUF559"/>
</dbReference>
<reference evidence="2 3" key="1">
    <citation type="submission" date="2023-07" db="EMBL/GenBank/DDBJ databases">
        <title>Sorghum-associated microbial communities from plants grown in Nebraska, USA.</title>
        <authorList>
            <person name="Schachtman D."/>
        </authorList>
    </citation>
    <scope>NUCLEOTIDE SEQUENCE [LARGE SCALE GENOMIC DNA]</scope>
    <source>
        <strain evidence="2 3">DS2154</strain>
    </source>
</reference>
<evidence type="ECO:0000313" key="2">
    <source>
        <dbReference type="EMBL" id="MDR6531156.1"/>
    </source>
</evidence>
<dbReference type="SUPFAM" id="SSF52980">
    <property type="entry name" value="Restriction endonuclease-like"/>
    <property type="match status" value="1"/>
</dbReference>
<dbReference type="Proteomes" id="UP001262754">
    <property type="component" value="Unassembled WGS sequence"/>
</dbReference>
<dbReference type="EMBL" id="JAVDRL010000005">
    <property type="protein sequence ID" value="MDR6531156.1"/>
    <property type="molecule type" value="Genomic_DNA"/>
</dbReference>
<proteinExistence type="predicted"/>
<dbReference type="InterPro" id="IPR047216">
    <property type="entry name" value="Endonuclease_DUF559_bact"/>
</dbReference>
<dbReference type="PANTHER" id="PTHR38590">
    <property type="entry name" value="BLL0828 PROTEIN"/>
    <property type="match status" value="1"/>
</dbReference>
<accession>A0ABU1MY88</accession>
<keyword evidence="3" id="KW-1185">Reference proteome</keyword>
<gene>
    <name evidence="2" type="ORF">J2800_001898</name>
</gene>
<comment type="caution">
    <text evidence="2">The sequence shown here is derived from an EMBL/GenBank/DDBJ whole genome shotgun (WGS) entry which is preliminary data.</text>
</comment>
<dbReference type="PANTHER" id="PTHR38590:SF1">
    <property type="entry name" value="BLL0828 PROTEIN"/>
    <property type="match status" value="1"/>
</dbReference>
<evidence type="ECO:0000259" key="1">
    <source>
        <dbReference type="Pfam" id="PF04480"/>
    </source>
</evidence>
<dbReference type="GO" id="GO:0004519">
    <property type="term" value="F:endonuclease activity"/>
    <property type="evidence" value="ECO:0007669"/>
    <property type="project" value="UniProtKB-KW"/>
</dbReference>
<dbReference type="Gene3D" id="3.40.960.10">
    <property type="entry name" value="VSR Endonuclease"/>
    <property type="match status" value="1"/>
</dbReference>
<keyword evidence="2" id="KW-0378">Hydrolase</keyword>
<name>A0ABU1MY88_9CAUL</name>
<dbReference type="Pfam" id="PF04480">
    <property type="entry name" value="DUF559"/>
    <property type="match status" value="1"/>
</dbReference>
<keyword evidence="2" id="KW-0540">Nuclease</keyword>
<protein>
    <submittedName>
        <fullName evidence="2">Very-short-patch-repair endonuclease</fullName>
    </submittedName>
</protein>